<dbReference type="OrthoDB" id="2437146at2759"/>
<accession>A0A9N8W0Q7</accession>
<evidence type="ECO:0000313" key="1">
    <source>
        <dbReference type="EMBL" id="CAG8471024.1"/>
    </source>
</evidence>
<dbReference type="InterPro" id="IPR011333">
    <property type="entry name" value="SKP1/BTB/POZ_sf"/>
</dbReference>
<evidence type="ECO:0000313" key="2">
    <source>
        <dbReference type="Proteomes" id="UP000789831"/>
    </source>
</evidence>
<dbReference type="PANTHER" id="PTHR24410:SF23">
    <property type="entry name" value="BTB DOMAIN-CONTAINING PROTEIN-RELATED"/>
    <property type="match status" value="1"/>
</dbReference>
<dbReference type="Gene3D" id="3.30.710.10">
    <property type="entry name" value="Potassium Channel Kv1.1, Chain A"/>
    <property type="match status" value="1"/>
</dbReference>
<proteinExistence type="predicted"/>
<reference evidence="1" key="1">
    <citation type="submission" date="2021-06" db="EMBL/GenBank/DDBJ databases">
        <authorList>
            <person name="Kallberg Y."/>
            <person name="Tangrot J."/>
            <person name="Rosling A."/>
        </authorList>
    </citation>
    <scope>NUCLEOTIDE SEQUENCE</scope>
    <source>
        <strain evidence="1">MT106</strain>
    </source>
</reference>
<sequence>MPKTNKKRRQLLDFSQTDNKKVAVIECGHPKHQEYLDAQKNNNGTSNKNTSSLVRVPQRMVMALDINRDTKICTRCLNKTDKDPVYLNHPKFVTRKSQTKKNLLENLKIEMEGFKLDENLSRLLRDDSLCDLKILLPNGIPVPSHKSILVARSYTIREYFQKISAQPPNSPLIGETEYTKWEDAVNATDNIEHVSLEAIIGNISIVKTSISKAYLGINQYFYEDVIDWEEHNQSPHDFVAFILLVNKLRIDHLKQPILDHLEKYLSTSNAVPFMNQMTEWFLNDDILMKCVEYFFRVKAFEGEIFEQHEMQNLLLAAVKFLLGNFDNLLEDDTKDSDQEIIKFKFVMRWVKAHYEIIHEIQGEKLLEYIDFDLLEPKIVARQGPLLTLTHEFEHGGLVTTISLEDIIGPTPIDKGIIPGAYQEIHRYFYQDVIVWEEHQKSHNHLAAFILLVNKLNIEHLKQPILNHVDEYLSANDAVPFTNEMTELFLNDENSNNGLYRKVLMICVKYLFRMNAFMSTQYEQHGMQKLLLSAVKFILENFNVSRDSNDNCLLFEFIIRWAKDHDDIVPDIQGEKLLEYINFDLLDLRLIVKEFGQIRKLSTALRNDISDRLLVYLTTKNIELEETLKVKQVKHDSEKNNKLLNISVKSLDQMQKLVQNKFERVFTPLINKKRQRKRKFSSDPMSGFYSKIYDMPKLILVKNLLFQILFRAVSAEYLTPDEVKLCKLYCSSFVCKATKLLNAARDGFIQNLP</sequence>
<dbReference type="PANTHER" id="PTHR24410">
    <property type="entry name" value="HL07962P-RELATED"/>
    <property type="match status" value="1"/>
</dbReference>
<dbReference type="InterPro" id="IPR051481">
    <property type="entry name" value="BTB-POZ/Galectin-3-binding"/>
</dbReference>
<keyword evidence="2" id="KW-1185">Reference proteome</keyword>
<organism evidence="1 2">
    <name type="scientific">Ambispora gerdemannii</name>
    <dbReference type="NCBI Taxonomy" id="144530"/>
    <lineage>
        <taxon>Eukaryota</taxon>
        <taxon>Fungi</taxon>
        <taxon>Fungi incertae sedis</taxon>
        <taxon>Mucoromycota</taxon>
        <taxon>Glomeromycotina</taxon>
        <taxon>Glomeromycetes</taxon>
        <taxon>Archaeosporales</taxon>
        <taxon>Ambisporaceae</taxon>
        <taxon>Ambispora</taxon>
    </lineage>
</organism>
<name>A0A9N8W0Q7_9GLOM</name>
<gene>
    <name evidence="1" type="ORF">AGERDE_LOCUS2739</name>
</gene>
<dbReference type="EMBL" id="CAJVPL010000239">
    <property type="protein sequence ID" value="CAG8471024.1"/>
    <property type="molecule type" value="Genomic_DNA"/>
</dbReference>
<dbReference type="Proteomes" id="UP000789831">
    <property type="component" value="Unassembled WGS sequence"/>
</dbReference>
<dbReference type="AlphaFoldDB" id="A0A9N8W0Q7"/>
<comment type="caution">
    <text evidence="1">The sequence shown here is derived from an EMBL/GenBank/DDBJ whole genome shotgun (WGS) entry which is preliminary data.</text>
</comment>
<protein>
    <submittedName>
        <fullName evidence="1">5865_t:CDS:1</fullName>
    </submittedName>
</protein>